<dbReference type="EMBL" id="STFG01000007">
    <property type="protein sequence ID" value="THU01967.1"/>
    <property type="molecule type" value="Genomic_DNA"/>
</dbReference>
<keyword evidence="2" id="KW-1185">Reference proteome</keyword>
<comment type="caution">
    <text evidence="1">The sequence shown here is derived from an EMBL/GenBank/DDBJ whole genome shotgun (WGS) entry which is preliminary data.</text>
</comment>
<dbReference type="OrthoDB" id="6365263at2"/>
<accession>A0A4S8F4D5</accession>
<evidence type="ECO:0000313" key="2">
    <source>
        <dbReference type="Proteomes" id="UP000308917"/>
    </source>
</evidence>
<protein>
    <recommendedName>
        <fullName evidence="3">DUF4019 domain-containing protein</fullName>
    </recommendedName>
</protein>
<proteinExistence type="predicted"/>
<evidence type="ECO:0008006" key="3">
    <source>
        <dbReference type="Google" id="ProtNLM"/>
    </source>
</evidence>
<dbReference type="RefSeq" id="WP_136573276.1">
    <property type="nucleotide sequence ID" value="NZ_STFG01000007.1"/>
</dbReference>
<gene>
    <name evidence="1" type="ORF">E9531_08180</name>
</gene>
<reference evidence="1 2" key="1">
    <citation type="journal article" date="2015" name="Antonie Van Leeuwenhoek">
        <title>Lampropedia puyangensis sp. nov., isolated from symptomatic bark of Populus ? euramericana canker and emended description of Lampropedia hyalina (Ehrenberg 1832) Lee et al. 2004.</title>
        <authorList>
            <person name="Li Y."/>
            <person name="Wang T."/>
            <person name="Piao C.G."/>
            <person name="Wang L.F."/>
            <person name="Tian G.Z."/>
            <person name="Zhu T.H."/>
            <person name="Guo M.W."/>
        </authorList>
    </citation>
    <scope>NUCLEOTIDE SEQUENCE [LARGE SCALE GENOMIC DNA]</scope>
    <source>
        <strain evidence="1 2">2-bin</strain>
    </source>
</reference>
<dbReference type="AlphaFoldDB" id="A0A4S8F4D5"/>
<name>A0A4S8F4D5_9BURK</name>
<organism evidence="1 2">
    <name type="scientific">Lampropedia puyangensis</name>
    <dbReference type="NCBI Taxonomy" id="1330072"/>
    <lineage>
        <taxon>Bacteria</taxon>
        <taxon>Pseudomonadati</taxon>
        <taxon>Pseudomonadota</taxon>
        <taxon>Betaproteobacteria</taxon>
        <taxon>Burkholderiales</taxon>
        <taxon>Comamonadaceae</taxon>
        <taxon>Lampropedia</taxon>
    </lineage>
</organism>
<dbReference type="Proteomes" id="UP000308917">
    <property type="component" value="Unassembled WGS sequence"/>
</dbReference>
<evidence type="ECO:0000313" key="1">
    <source>
        <dbReference type="EMBL" id="THU01967.1"/>
    </source>
</evidence>
<sequence>MMRLLQQRMVAPVPLLGDYVALRRYWVVAGLGIALAFSGAAACAQPLIPNDGVIPLLDTPIMQQPLQHGAQSLMQMQSPPAVQTGKVNLAPLATMADTTKLCDAAVKLVAEQKIEQAFAALTPYWPLAREEINRLAGQTKSQFALLVRQFGAIVGQEWVRSRTGGKSLVQHLYMVKLQHHAVRVGCTFYRPEQTWQVHTIFWDDEIDALLEP</sequence>